<protein>
    <submittedName>
        <fullName evidence="3">Plasma membrane phosphatase required for sodium stress response</fullName>
    </submittedName>
</protein>
<keyword evidence="4" id="KW-1185">Reference proteome</keyword>
<dbReference type="AlphaFoldDB" id="A0AB34FW99"/>
<dbReference type="Pfam" id="PF03031">
    <property type="entry name" value="NIF"/>
    <property type="match status" value="1"/>
</dbReference>
<dbReference type="GO" id="GO:0016791">
    <property type="term" value="F:phosphatase activity"/>
    <property type="evidence" value="ECO:0007669"/>
    <property type="project" value="InterPro"/>
</dbReference>
<dbReference type="PANTHER" id="PTHR12210">
    <property type="entry name" value="DULLARD PROTEIN PHOSPHATASE"/>
    <property type="match status" value="1"/>
</dbReference>
<feature type="compositionally biased region" description="Low complexity" evidence="1">
    <location>
        <begin position="51"/>
        <end position="62"/>
    </location>
</feature>
<comment type="caution">
    <text evidence="3">The sequence shown here is derived from an EMBL/GenBank/DDBJ whole genome shotgun (WGS) entry which is preliminary data.</text>
</comment>
<dbReference type="GO" id="GO:1904262">
    <property type="term" value="P:negative regulation of TORC1 signaling"/>
    <property type="evidence" value="ECO:0007669"/>
    <property type="project" value="UniProtKB-ARBA"/>
</dbReference>
<sequence>MSDSVVPSNSTAEVQPEKGPNHSDMNGKDIDQLQSEDRGSKDARNLLKVPSRSSSQQRNQSSVATTGLSGATVTDHRNSISGRSKESKGSFADHQRNGSASSNRTGGESEQGNAHGNSQPSSPSTTEQKKRKKRGGLLSLLGCCGVPDEANAVDEGGAENVHKVEKLPQRPTTSKTRSQGTQDNQPAKQPNEKEPQHAVPTTDSNDGHEASGSGQHAAPDTDHHDDANQTTPPAVTVEPPKPETREAAVREGEESREGDGDVGMPDAPPSEESPEPSAPAEGDEAQQRSVPPPPPGPGPATATPLPLTEAAATVPEPQKWLLPPIAPEHKGRKCLVLDLDETLVHSSFKILHQADFTIPVEIEGNYHNVYVIKRPGVDEFMKRVGELYEVVVFTASVSKYGDPLLDQLDIHKVVHHRLFRESCYNHQGNYVKDLSQVGRDLKDTIIIDNSPTSYIFHPQHAVPISSWFSDAHDNELLDLIPVLEDLAGPNVSDVSLVLDVTL</sequence>
<dbReference type="GO" id="GO:0034198">
    <property type="term" value="P:cellular response to amino acid starvation"/>
    <property type="evidence" value="ECO:0007669"/>
    <property type="project" value="UniProtKB-ARBA"/>
</dbReference>
<evidence type="ECO:0000313" key="4">
    <source>
        <dbReference type="Proteomes" id="UP001163105"/>
    </source>
</evidence>
<organism evidence="3 4">
    <name type="scientific">Purpureocillium lavendulum</name>
    <dbReference type="NCBI Taxonomy" id="1247861"/>
    <lineage>
        <taxon>Eukaryota</taxon>
        <taxon>Fungi</taxon>
        <taxon>Dikarya</taxon>
        <taxon>Ascomycota</taxon>
        <taxon>Pezizomycotina</taxon>
        <taxon>Sordariomycetes</taxon>
        <taxon>Hypocreomycetidae</taxon>
        <taxon>Hypocreales</taxon>
        <taxon>Ophiocordycipitaceae</taxon>
        <taxon>Purpureocillium</taxon>
    </lineage>
</organism>
<dbReference type="NCBIfam" id="TIGR02251">
    <property type="entry name" value="HIF-SF_euk"/>
    <property type="match status" value="1"/>
</dbReference>
<feature type="domain" description="FCP1 homology" evidence="2">
    <location>
        <begin position="328"/>
        <end position="486"/>
    </location>
</feature>
<accession>A0AB34FW99</accession>
<evidence type="ECO:0000256" key="1">
    <source>
        <dbReference type="SAM" id="MobiDB-lite"/>
    </source>
</evidence>
<evidence type="ECO:0000313" key="3">
    <source>
        <dbReference type="EMBL" id="KAJ6443056.1"/>
    </source>
</evidence>
<dbReference type="SUPFAM" id="SSF56784">
    <property type="entry name" value="HAD-like"/>
    <property type="match status" value="1"/>
</dbReference>
<feature type="compositionally biased region" description="Basic and acidic residues" evidence="1">
    <location>
        <begin position="74"/>
        <end position="96"/>
    </location>
</feature>
<dbReference type="InterPro" id="IPR011948">
    <property type="entry name" value="Dullard_phosphatase"/>
</dbReference>
<feature type="compositionally biased region" description="Polar residues" evidence="1">
    <location>
        <begin position="170"/>
        <end position="188"/>
    </location>
</feature>
<name>A0AB34FW99_9HYPO</name>
<dbReference type="FunFam" id="3.40.50.1000:FF:000043">
    <property type="entry name" value="General stress response phosphoprotein phosphatase Psr1/2"/>
    <property type="match status" value="1"/>
</dbReference>
<dbReference type="InterPro" id="IPR023214">
    <property type="entry name" value="HAD_sf"/>
</dbReference>
<evidence type="ECO:0000259" key="2">
    <source>
        <dbReference type="PROSITE" id="PS50969"/>
    </source>
</evidence>
<feature type="compositionally biased region" description="Low complexity" evidence="1">
    <location>
        <begin position="136"/>
        <end position="145"/>
    </location>
</feature>
<dbReference type="PROSITE" id="PS50969">
    <property type="entry name" value="FCP1"/>
    <property type="match status" value="1"/>
</dbReference>
<dbReference type="SMART" id="SM00577">
    <property type="entry name" value="CPDc"/>
    <property type="match status" value="1"/>
</dbReference>
<feature type="region of interest" description="Disordered" evidence="1">
    <location>
        <begin position="1"/>
        <end position="305"/>
    </location>
</feature>
<feature type="compositionally biased region" description="Basic and acidic residues" evidence="1">
    <location>
        <begin position="15"/>
        <end position="45"/>
    </location>
</feature>
<dbReference type="Gene3D" id="3.40.50.1000">
    <property type="entry name" value="HAD superfamily/HAD-like"/>
    <property type="match status" value="1"/>
</dbReference>
<reference evidence="3" key="1">
    <citation type="submission" date="2023-01" db="EMBL/GenBank/DDBJ databases">
        <title>The growth and conidiation of Purpureocillium lavendulum are regulated by nitrogen source and histone H3K14 acetylation.</title>
        <authorList>
            <person name="Tang P."/>
            <person name="Han J."/>
            <person name="Zhang C."/>
            <person name="Tang P."/>
            <person name="Qi F."/>
            <person name="Zhang K."/>
            <person name="Liang L."/>
        </authorList>
    </citation>
    <scope>NUCLEOTIDE SEQUENCE</scope>
    <source>
        <strain evidence="3">YMF1.00683</strain>
    </source>
</reference>
<dbReference type="GO" id="GO:0045944">
    <property type="term" value="P:positive regulation of transcription by RNA polymerase II"/>
    <property type="evidence" value="ECO:0007669"/>
    <property type="project" value="UniProtKB-ARBA"/>
</dbReference>
<dbReference type="EMBL" id="JAQHRD010000003">
    <property type="protein sequence ID" value="KAJ6443056.1"/>
    <property type="molecule type" value="Genomic_DNA"/>
</dbReference>
<feature type="compositionally biased region" description="Basic and acidic residues" evidence="1">
    <location>
        <begin position="240"/>
        <end position="259"/>
    </location>
</feature>
<gene>
    <name evidence="3" type="primary">CTDSP</name>
    <name evidence="3" type="ORF">O9K51_04235</name>
</gene>
<dbReference type="CDD" id="cd07521">
    <property type="entry name" value="HAD_FCP1-like"/>
    <property type="match status" value="1"/>
</dbReference>
<dbReference type="InterPro" id="IPR036412">
    <property type="entry name" value="HAD-like_sf"/>
</dbReference>
<feature type="compositionally biased region" description="Polar residues" evidence="1">
    <location>
        <begin position="63"/>
        <end position="72"/>
    </location>
</feature>
<feature type="compositionally biased region" description="Polar residues" evidence="1">
    <location>
        <begin position="1"/>
        <end position="13"/>
    </location>
</feature>
<dbReference type="InterPro" id="IPR050365">
    <property type="entry name" value="TIM50"/>
</dbReference>
<dbReference type="InterPro" id="IPR004274">
    <property type="entry name" value="FCP1_dom"/>
</dbReference>
<dbReference type="GO" id="GO:0009651">
    <property type="term" value="P:response to salt stress"/>
    <property type="evidence" value="ECO:0007669"/>
    <property type="project" value="UniProtKB-ARBA"/>
</dbReference>
<feature type="compositionally biased region" description="Polar residues" evidence="1">
    <location>
        <begin position="97"/>
        <end position="126"/>
    </location>
</feature>
<dbReference type="Proteomes" id="UP001163105">
    <property type="component" value="Unassembled WGS sequence"/>
</dbReference>
<proteinExistence type="predicted"/>